<reference evidence="1 2" key="1">
    <citation type="journal article" date="2019" name="J. Hered.">
        <title>An Improved Genome Assembly for Drosophila navojoa, the Basal Species in the mojavensis Cluster.</title>
        <authorList>
            <person name="Vanderlinde T."/>
            <person name="Dupim E.G."/>
            <person name="Nazario-Yepiz N.O."/>
            <person name="Carvalho A.B."/>
        </authorList>
    </citation>
    <scope>NUCLEOTIDE SEQUENCE [LARGE SCALE GENOMIC DNA]</scope>
    <source>
        <strain evidence="1">Navoj_Jal97</strain>
        <tissue evidence="1">Whole organism</tissue>
    </source>
</reference>
<organism evidence="1 2">
    <name type="scientific">Drosophila navojoa</name>
    <name type="common">Fruit fly</name>
    <dbReference type="NCBI Taxonomy" id="7232"/>
    <lineage>
        <taxon>Eukaryota</taxon>
        <taxon>Metazoa</taxon>
        <taxon>Ecdysozoa</taxon>
        <taxon>Arthropoda</taxon>
        <taxon>Hexapoda</taxon>
        <taxon>Insecta</taxon>
        <taxon>Pterygota</taxon>
        <taxon>Neoptera</taxon>
        <taxon>Endopterygota</taxon>
        <taxon>Diptera</taxon>
        <taxon>Brachycera</taxon>
        <taxon>Muscomorpha</taxon>
        <taxon>Ephydroidea</taxon>
        <taxon>Drosophilidae</taxon>
        <taxon>Drosophila</taxon>
    </lineage>
</organism>
<name>A0A484AUQ7_DRONA</name>
<protein>
    <submittedName>
        <fullName evidence="1">Uncharacterized protein</fullName>
    </submittedName>
</protein>
<sequence length="115" mass="12761">MLKSKLESELELELELELTSSVCQLCELQTKSEAAAEAELKVETAEVQERAVLDLDGLDALLRCQLTKHSMPIQAKRYAAEYEYESQSQTQSECESESGVVAGVVNLANIYSFAR</sequence>
<dbReference type="EMBL" id="LSRL02000644">
    <property type="protein sequence ID" value="TDG40196.1"/>
    <property type="molecule type" value="Genomic_DNA"/>
</dbReference>
<comment type="caution">
    <text evidence="1">The sequence shown here is derived from an EMBL/GenBank/DDBJ whole genome shotgun (WGS) entry which is preliminary data.</text>
</comment>
<keyword evidence="2" id="KW-1185">Reference proteome</keyword>
<dbReference type="Proteomes" id="UP000295192">
    <property type="component" value="Unassembled WGS sequence"/>
</dbReference>
<proteinExistence type="predicted"/>
<evidence type="ECO:0000313" key="2">
    <source>
        <dbReference type="Proteomes" id="UP000295192"/>
    </source>
</evidence>
<accession>A0A484AUQ7</accession>
<gene>
    <name evidence="1" type="ORF">AWZ03_013379</name>
</gene>
<evidence type="ECO:0000313" key="1">
    <source>
        <dbReference type="EMBL" id="TDG40196.1"/>
    </source>
</evidence>
<dbReference type="AlphaFoldDB" id="A0A484AUQ7"/>